<evidence type="ECO:0000313" key="2">
    <source>
        <dbReference type="EMBL" id="AUX41256.1"/>
    </source>
</evidence>
<gene>
    <name evidence="2" type="ORF">SOCE26_026660</name>
</gene>
<dbReference type="Proteomes" id="UP000238348">
    <property type="component" value="Chromosome"/>
</dbReference>
<dbReference type="EMBL" id="CP012673">
    <property type="protein sequence ID" value="AUX41256.1"/>
    <property type="molecule type" value="Genomic_DNA"/>
</dbReference>
<evidence type="ECO:0000313" key="3">
    <source>
        <dbReference type="Proteomes" id="UP000238348"/>
    </source>
</evidence>
<reference evidence="2 3" key="1">
    <citation type="submission" date="2015-09" db="EMBL/GenBank/DDBJ databases">
        <title>Sorangium comparison.</title>
        <authorList>
            <person name="Zaburannyi N."/>
            <person name="Bunk B."/>
            <person name="Overmann J."/>
            <person name="Mueller R."/>
        </authorList>
    </citation>
    <scope>NUCLEOTIDE SEQUENCE [LARGE SCALE GENOMIC DNA]</scope>
    <source>
        <strain evidence="2 3">So ce26</strain>
    </source>
</reference>
<evidence type="ECO:0000256" key="1">
    <source>
        <dbReference type="SAM" id="MobiDB-lite"/>
    </source>
</evidence>
<proteinExistence type="predicted"/>
<feature type="region of interest" description="Disordered" evidence="1">
    <location>
        <begin position="69"/>
        <end position="98"/>
    </location>
</feature>
<feature type="compositionally biased region" description="Gly residues" evidence="1">
    <location>
        <begin position="89"/>
        <end position="98"/>
    </location>
</feature>
<dbReference type="AlphaFoldDB" id="A0A2L0EPP4"/>
<sequence>MGRSSGRPPELAAVTLPARGRERDYSIPVHGEARGLPCVLLEIRQDGLIRDEDVEAWAQRLAMIYRGSRPRSSPVRAARDAGARAEGGFPAGRGAGTRHGGATLRGARHPLNPAVLGAIHGWHARC</sequence>
<organism evidence="2 3">
    <name type="scientific">Sorangium cellulosum</name>
    <name type="common">Polyangium cellulosum</name>
    <dbReference type="NCBI Taxonomy" id="56"/>
    <lineage>
        <taxon>Bacteria</taxon>
        <taxon>Pseudomonadati</taxon>
        <taxon>Myxococcota</taxon>
        <taxon>Polyangia</taxon>
        <taxon>Polyangiales</taxon>
        <taxon>Polyangiaceae</taxon>
        <taxon>Sorangium</taxon>
    </lineage>
</organism>
<accession>A0A2L0EPP4</accession>
<protein>
    <submittedName>
        <fullName evidence="2">Uncharacterized protein</fullName>
    </submittedName>
</protein>
<name>A0A2L0EPP4_SORCE</name>